<dbReference type="InterPro" id="IPR039435">
    <property type="entry name" value="DosC_GS"/>
</dbReference>
<dbReference type="InterPro" id="IPR000160">
    <property type="entry name" value="GGDEF_dom"/>
</dbReference>
<dbReference type="EC" id="2.7.7.65" evidence="4"/>
<dbReference type="PANTHER" id="PTHR45138:SF9">
    <property type="entry name" value="DIGUANYLATE CYCLASE DGCM-RELATED"/>
    <property type="match status" value="1"/>
</dbReference>
<sequence>MKNIQPLNYDIIKNEWQLLINNTNAATHQTLMSLSDEEVRQLVDAYYQYMLQDEKAKLFLSTTQVEERLSASMNNWLRKVLGSSCEDLSELIAHQRKVGEVHARIGLPIDLVARGARKLKYELFQLLLNKPQISAKEISDAIFFSGMAIDSAIEVMTIAFTPSHQKMMHDQEHFRLLTVYDDMNVERERQLGALKDWENQFIYNIATELPFEERVLLSDSEFGLWFAHKGQHIFRQPDLIKKIDSLIQKIDRIITTEFANESSDAFSRIHLLRMLRQDVEQVNMILSSIFEEIVKSENGKDPMTKLLTRRFIPTIMGREIGLSIRSGKPFTIALLDIDYFKKINDNYGHAVGDNTLKNIATWLHEYVRSSDYVFRYGGEEFMLLLVETTLSQAQVLTERLRNHIASQMIEVDVDTSFNVTISAGLVEFDNHPDYQRLINKADQMLYQAKNNGRNCIESYPFGMDNSL</sequence>
<keyword evidence="11" id="KW-0408">Iron</keyword>
<evidence type="ECO:0000256" key="1">
    <source>
        <dbReference type="ARBA" id="ARBA00001946"/>
    </source>
</evidence>
<dbReference type="Pfam" id="PF00990">
    <property type="entry name" value="GGDEF"/>
    <property type="match status" value="1"/>
</dbReference>
<evidence type="ECO:0000256" key="11">
    <source>
        <dbReference type="ARBA" id="ARBA00023004"/>
    </source>
</evidence>
<evidence type="ECO:0000256" key="4">
    <source>
        <dbReference type="ARBA" id="ARBA00012528"/>
    </source>
</evidence>
<evidence type="ECO:0000259" key="15">
    <source>
        <dbReference type="PROSITE" id="PS50887"/>
    </source>
</evidence>
<evidence type="ECO:0000256" key="5">
    <source>
        <dbReference type="ARBA" id="ARBA00015125"/>
    </source>
</evidence>
<dbReference type="InterPro" id="IPR043128">
    <property type="entry name" value="Rev_trsase/Diguanyl_cyclase"/>
</dbReference>
<evidence type="ECO:0000313" key="16">
    <source>
        <dbReference type="EMBL" id="OAT18364.1"/>
    </source>
</evidence>
<keyword evidence="12" id="KW-0342">GTP-binding</keyword>
<comment type="cofactor">
    <cofactor evidence="2">
        <name>heme</name>
        <dbReference type="ChEBI" id="CHEBI:30413"/>
    </cofactor>
</comment>
<keyword evidence="16" id="KW-0456">Lyase</keyword>
<evidence type="ECO:0000256" key="6">
    <source>
        <dbReference type="ARBA" id="ARBA00022617"/>
    </source>
</evidence>
<protein>
    <recommendedName>
        <fullName evidence="5">Diguanylate cyclase DosC</fullName>
        <ecNumber evidence="4">2.7.7.65</ecNumber>
    </recommendedName>
    <alternativeName>
        <fullName evidence="13">Direct oxygen-sensing cyclase</fullName>
    </alternativeName>
</protein>
<dbReference type="FunFam" id="3.30.70.270:FF:000001">
    <property type="entry name" value="Diguanylate cyclase domain protein"/>
    <property type="match status" value="1"/>
</dbReference>
<keyword evidence="10" id="KW-0460">Magnesium</keyword>
<evidence type="ECO:0000256" key="2">
    <source>
        <dbReference type="ARBA" id="ARBA00001971"/>
    </source>
</evidence>
<dbReference type="NCBIfam" id="TIGR00254">
    <property type="entry name" value="GGDEF"/>
    <property type="match status" value="1"/>
</dbReference>
<evidence type="ECO:0000256" key="7">
    <source>
        <dbReference type="ARBA" id="ARBA00022679"/>
    </source>
</evidence>
<comment type="caution">
    <text evidence="16">The sequence shown here is derived from an EMBL/GenBank/DDBJ whole genome shotgun (WGS) entry which is preliminary data.</text>
</comment>
<dbReference type="Pfam" id="PF11563">
    <property type="entry name" value="Protoglobin"/>
    <property type="match status" value="1"/>
</dbReference>
<dbReference type="GO" id="GO:0016829">
    <property type="term" value="F:lyase activity"/>
    <property type="evidence" value="ECO:0007669"/>
    <property type="project" value="UniProtKB-KW"/>
</dbReference>
<comment type="cofactor">
    <cofactor evidence="1">
        <name>Mg(2+)</name>
        <dbReference type="ChEBI" id="CHEBI:18420"/>
    </cofactor>
</comment>
<organism evidence="16 17">
    <name type="scientific">Buttiauxella gaviniae ATCC 51604</name>
    <dbReference type="NCBI Taxonomy" id="1354253"/>
    <lineage>
        <taxon>Bacteria</taxon>
        <taxon>Pseudomonadati</taxon>
        <taxon>Pseudomonadota</taxon>
        <taxon>Gammaproteobacteria</taxon>
        <taxon>Enterobacterales</taxon>
        <taxon>Enterobacteriaceae</taxon>
        <taxon>Buttiauxella</taxon>
    </lineage>
</organism>
<dbReference type="CDD" id="cd01949">
    <property type="entry name" value="GGDEF"/>
    <property type="match status" value="1"/>
</dbReference>
<reference evidence="16 17" key="1">
    <citation type="submission" date="2016-04" db="EMBL/GenBank/DDBJ databases">
        <title>ATOL: Assembling a taxonomically balanced genome-scale reconstruction of the evolutionary history of the Enterobacteriaceae.</title>
        <authorList>
            <person name="Plunkett G.III."/>
            <person name="Neeno-Eckwall E.C."/>
            <person name="Glasner J.D."/>
            <person name="Perna N.T."/>
        </authorList>
    </citation>
    <scope>NUCLEOTIDE SEQUENCE [LARGE SCALE GENOMIC DNA]</scope>
    <source>
        <strain evidence="16 17">ATCC 51604</strain>
    </source>
</reference>
<evidence type="ECO:0000256" key="10">
    <source>
        <dbReference type="ARBA" id="ARBA00022842"/>
    </source>
</evidence>
<dbReference type="SMART" id="SM00267">
    <property type="entry name" value="GGDEF"/>
    <property type="match status" value="1"/>
</dbReference>
<dbReference type="PATRIC" id="fig|1354253.4.peg.3332"/>
<dbReference type="GO" id="GO:0005525">
    <property type="term" value="F:GTP binding"/>
    <property type="evidence" value="ECO:0007669"/>
    <property type="project" value="UniProtKB-KW"/>
</dbReference>
<comment type="pathway">
    <text evidence="3">Purine metabolism; 3',5'-cyclic di-GMP biosynthesis.</text>
</comment>
<keyword evidence="6" id="KW-0349">Heme</keyword>
<comment type="catalytic activity">
    <reaction evidence="14">
        <text>2 GTP = 3',3'-c-di-GMP + 2 diphosphate</text>
        <dbReference type="Rhea" id="RHEA:24898"/>
        <dbReference type="ChEBI" id="CHEBI:33019"/>
        <dbReference type="ChEBI" id="CHEBI:37565"/>
        <dbReference type="ChEBI" id="CHEBI:58805"/>
        <dbReference type="EC" id="2.7.7.65"/>
    </reaction>
</comment>
<dbReference type="InterPro" id="IPR048442">
    <property type="entry name" value="DosC_2nd"/>
</dbReference>
<dbReference type="Proteomes" id="UP000078504">
    <property type="component" value="Unassembled WGS sequence"/>
</dbReference>
<dbReference type="EMBL" id="LXEP01000031">
    <property type="protein sequence ID" value="OAT18364.1"/>
    <property type="molecule type" value="Genomic_DNA"/>
</dbReference>
<dbReference type="InterPro" id="IPR029787">
    <property type="entry name" value="Nucleotide_cyclase"/>
</dbReference>
<keyword evidence="8" id="KW-0479">Metal-binding</keyword>
<dbReference type="PANTHER" id="PTHR45138">
    <property type="entry name" value="REGULATORY COMPONENTS OF SENSORY TRANSDUCTION SYSTEM"/>
    <property type="match status" value="1"/>
</dbReference>
<evidence type="ECO:0000256" key="3">
    <source>
        <dbReference type="ARBA" id="ARBA00004665"/>
    </source>
</evidence>
<evidence type="ECO:0000256" key="13">
    <source>
        <dbReference type="ARBA" id="ARBA00029839"/>
    </source>
</evidence>
<evidence type="ECO:0000256" key="9">
    <source>
        <dbReference type="ARBA" id="ARBA00022741"/>
    </source>
</evidence>
<dbReference type="AlphaFoldDB" id="A0A1B7HRS4"/>
<evidence type="ECO:0000256" key="8">
    <source>
        <dbReference type="ARBA" id="ARBA00022723"/>
    </source>
</evidence>
<dbReference type="GO" id="GO:0005886">
    <property type="term" value="C:plasma membrane"/>
    <property type="evidence" value="ECO:0007669"/>
    <property type="project" value="TreeGrafter"/>
</dbReference>
<dbReference type="InterPro" id="IPR009050">
    <property type="entry name" value="Globin-like_sf"/>
</dbReference>
<evidence type="ECO:0000256" key="14">
    <source>
        <dbReference type="ARBA" id="ARBA00034247"/>
    </source>
</evidence>
<dbReference type="GO" id="GO:0046872">
    <property type="term" value="F:metal ion binding"/>
    <property type="evidence" value="ECO:0007669"/>
    <property type="project" value="UniProtKB-KW"/>
</dbReference>
<keyword evidence="9" id="KW-0547">Nucleotide-binding</keyword>
<dbReference type="GO" id="GO:0052621">
    <property type="term" value="F:diguanylate cyclase activity"/>
    <property type="evidence" value="ECO:0007669"/>
    <property type="project" value="UniProtKB-EC"/>
</dbReference>
<dbReference type="GO" id="GO:0043709">
    <property type="term" value="P:cell adhesion involved in single-species biofilm formation"/>
    <property type="evidence" value="ECO:0007669"/>
    <property type="project" value="TreeGrafter"/>
</dbReference>
<accession>A0A1B7HRS4</accession>
<gene>
    <name evidence="16" type="ORF">M977_03279</name>
</gene>
<dbReference type="GO" id="GO:0020037">
    <property type="term" value="F:heme binding"/>
    <property type="evidence" value="ECO:0007669"/>
    <property type="project" value="InterPro"/>
</dbReference>
<dbReference type="SUPFAM" id="SSF46458">
    <property type="entry name" value="Globin-like"/>
    <property type="match status" value="1"/>
</dbReference>
<dbReference type="Gene3D" id="1.10.490.10">
    <property type="entry name" value="Globins"/>
    <property type="match status" value="1"/>
</dbReference>
<proteinExistence type="predicted"/>
<keyword evidence="7" id="KW-0808">Transferase</keyword>
<dbReference type="GO" id="GO:0019825">
    <property type="term" value="F:oxygen binding"/>
    <property type="evidence" value="ECO:0007669"/>
    <property type="project" value="InterPro"/>
</dbReference>
<dbReference type="CDD" id="cd14757">
    <property type="entry name" value="GS_EcDosC-like_GGDEF"/>
    <property type="match status" value="1"/>
</dbReference>
<dbReference type="RefSeq" id="WP_064516951.1">
    <property type="nucleotide sequence ID" value="NZ_LXEP01000031.1"/>
</dbReference>
<dbReference type="UniPathway" id="UPA00599"/>
<feature type="domain" description="GGDEF" evidence="15">
    <location>
        <begin position="328"/>
        <end position="461"/>
    </location>
</feature>
<evidence type="ECO:0000313" key="17">
    <source>
        <dbReference type="Proteomes" id="UP000078504"/>
    </source>
</evidence>
<evidence type="ECO:0000256" key="12">
    <source>
        <dbReference type="ARBA" id="ARBA00023134"/>
    </source>
</evidence>
<dbReference type="GO" id="GO:1902201">
    <property type="term" value="P:negative regulation of bacterial-type flagellum-dependent cell motility"/>
    <property type="evidence" value="ECO:0007669"/>
    <property type="project" value="TreeGrafter"/>
</dbReference>
<dbReference type="InterPro" id="IPR012292">
    <property type="entry name" value="Globin/Proto"/>
</dbReference>
<dbReference type="PROSITE" id="PS50887">
    <property type="entry name" value="GGDEF"/>
    <property type="match status" value="1"/>
</dbReference>
<dbReference type="Gene3D" id="3.30.70.270">
    <property type="match status" value="1"/>
</dbReference>
<name>A0A1B7HRS4_9ENTR</name>
<dbReference type="InterPro" id="IPR044398">
    <property type="entry name" value="Globin-sensor_dom"/>
</dbReference>
<dbReference type="SUPFAM" id="SSF55073">
    <property type="entry name" value="Nucleotide cyclase"/>
    <property type="match status" value="1"/>
</dbReference>
<dbReference type="Pfam" id="PF21118">
    <property type="entry name" value="DosC_2nd"/>
    <property type="match status" value="1"/>
</dbReference>
<dbReference type="InterPro" id="IPR050469">
    <property type="entry name" value="Diguanylate_Cyclase"/>
</dbReference>